<dbReference type="EMBL" id="JPGK01000001">
    <property type="protein sequence ID" value="KGA94855.1"/>
    <property type="molecule type" value="Genomic_DNA"/>
</dbReference>
<sequence>MFSLREIPFRYEMEENMFRSKVVAVLAVFVMAAGMIGFSGVTRAEAHMDHHRMMMHMMMHGGPIPFYLMNQDRLGLSRDQVSRLMKLKESFRKTVIMEKANIKVLHLDIMNDMMHRKIETSDVKKDMDKILEHKKVIMHRYADMVSKAHLILSPKQYEEVKKLWREMMMMHHGMMGGGHRM</sequence>
<dbReference type="Gene3D" id="1.20.120.1490">
    <property type="match status" value="1"/>
</dbReference>
<reference evidence="1 2" key="1">
    <citation type="submission" date="2014-06" db="EMBL/GenBank/DDBJ databases">
        <title>Draft genome sequence of iron oxidizing acidophile Leptospirillum ferriphilum DSM14647.</title>
        <authorList>
            <person name="Cardenas J.P."/>
            <person name="Lazcano M."/>
            <person name="Ossandon F.J."/>
            <person name="Corbett M."/>
            <person name="Holmes D.S."/>
            <person name="Watkin E."/>
        </authorList>
    </citation>
    <scope>NUCLEOTIDE SEQUENCE [LARGE SCALE GENOMIC DNA]</scope>
    <source>
        <strain evidence="1 2">DSM 14647</strain>
    </source>
</reference>
<proteinExistence type="predicted"/>
<comment type="caution">
    <text evidence="1">The sequence shown here is derived from an EMBL/GenBank/DDBJ whole genome shotgun (WGS) entry which is preliminary data.</text>
</comment>
<organism evidence="1 2">
    <name type="scientific">Leptospirillum ferriphilum</name>
    <dbReference type="NCBI Taxonomy" id="178606"/>
    <lineage>
        <taxon>Bacteria</taxon>
        <taxon>Pseudomonadati</taxon>
        <taxon>Nitrospirota</taxon>
        <taxon>Nitrospiria</taxon>
        <taxon>Nitrospirales</taxon>
        <taxon>Nitrospiraceae</taxon>
        <taxon>Leptospirillum</taxon>
    </lineage>
</organism>
<dbReference type="Proteomes" id="UP000029452">
    <property type="component" value="Unassembled WGS sequence"/>
</dbReference>
<protein>
    <recommendedName>
        <fullName evidence="3">Periplasmic heavy metal sensor</fullName>
    </recommendedName>
</protein>
<accession>A0A094WE92</accession>
<evidence type="ECO:0000313" key="2">
    <source>
        <dbReference type="Proteomes" id="UP000029452"/>
    </source>
</evidence>
<name>A0A094WE92_9BACT</name>
<evidence type="ECO:0000313" key="1">
    <source>
        <dbReference type="EMBL" id="KGA94855.1"/>
    </source>
</evidence>
<dbReference type="AlphaFoldDB" id="A0A094WE92"/>
<evidence type="ECO:0008006" key="3">
    <source>
        <dbReference type="Google" id="ProtNLM"/>
    </source>
</evidence>
<dbReference type="PATRIC" id="fig|178606.4.peg.66"/>
<gene>
    <name evidence="1" type="ORF">LptCag_2289</name>
</gene>